<dbReference type="GeneID" id="414525"/>
<evidence type="ECO:0000259" key="2">
    <source>
        <dbReference type="Pfam" id="PF15740"/>
    </source>
</evidence>
<sequence length="1190" mass="129975">MFLVNAPPLASFQTKWAPFGQTTACRIPVSFSESEEDISRATISTQVQGIISTLQSDESSLEVTVEHEGIMQKTRKGDFNIERGLKTNAAVLKGHTRESATLVVPAEFRDNKDDHSEFGPLMLESDSDDSVDRDIEEAIQEYLKKKDTGEASNEGLNTTSSTSVEHGVLLNDAQNFAAANTCPVSMVTTSDICNSFRLKEQQRSSSPVSVSSDDSFEQSIKAEIEQFLNDKKQQKSKSKISSPPKVPCIETQSKPKLKTSKTSEKQNSKQAGSELLRKHASDSKLLRPSPETTKIQPKACVLKQNTKTSSPSPKSTPIVKEEPSDSSSDDGIEEAIQLYQLEKRRQGITPTVTPEKVKSPTSANSLTHFESRKRKSLNNKLAASQDISNCQPLLSKRPVLSEEASFSKREIGAPTTCRAETAAELMCAEAILDISKTILPSQPQRTYVIPTEPPPPPPEPQCDSDSLVDSDDSIEQEIRTFLARKAQVEGAGISPVKLETTIETSPELGSQSSISKLSLTHKRKAKAMQSDLMRKTLPLDKLGSNVELNQYPQPDERLQSSGKFAAKLSAPSEIHMGAGESIVVPEVSTALNRSRGRSHGLTRSYSSGDKSSSLDSDEDLDTAIKDLLKSKRKYKKRPKDGKSQCKKRVRFDETISKPVEISEDSKQPPKDPPFIKSCLLNSSTAKESSLEKSKKRREEKAVERNIPSCSSSPQGNKDGQPMPACASNEPNSKTRALDDAHESSSVDSDDGIEQEIRKFLAERAKVSSALTAAQNEAVSDSNIEKNTQTLKQEQAVLLNPVPETALQPEPCANISTAATAQASVVQPLALHSGKQSLLPVRLSNTRPVEVRTGMSPQSTPNCFIIKKECLVEQNSIIKPIEQCLPTAPGRVITQANLNSPQNFPVAGNFVAGLKYVSGTEKQLLLNVGNTGPSKLATEICKSMVHNSRLANCPPLDRKGPALERSKELPAISIIPKSPLVRSGLYLLTTKVCKENSPSLCLPINTTAYKTGINLMSIQYCQVNTQKPPCVGELSVNQPKSAESRVSVPGHATNPPLFVTRSREFKAAREGVEREGRTNLNKAASHDLVADSVKKVKEIKNSQESKNVSSSSKQESWLPTSYIDLSPGKCKTFPHGTLHLDLLRKESKYRDWLLPMKVTQGRQKRSERGDGKTGGQTCAPPCWAPVVRKCQ</sequence>
<evidence type="ECO:0000313" key="4">
    <source>
        <dbReference type="RefSeq" id="XP_018084289.1"/>
    </source>
</evidence>
<protein>
    <submittedName>
        <fullName evidence="4">Protein phosphatase 1 regulatory subunit 26 isoform X1</fullName>
    </submittedName>
</protein>
<dbReference type="Pfam" id="PF15740">
    <property type="entry name" value="PPP1R26_N"/>
    <property type="match status" value="1"/>
</dbReference>
<organism evidence="3 4">
    <name type="scientific">Xenopus laevis</name>
    <name type="common">African clawed frog</name>
    <dbReference type="NCBI Taxonomy" id="8355"/>
    <lineage>
        <taxon>Eukaryota</taxon>
        <taxon>Metazoa</taxon>
        <taxon>Chordata</taxon>
        <taxon>Craniata</taxon>
        <taxon>Vertebrata</taxon>
        <taxon>Euteleostomi</taxon>
        <taxon>Amphibia</taxon>
        <taxon>Batrachia</taxon>
        <taxon>Anura</taxon>
        <taxon>Pipoidea</taxon>
        <taxon>Pipidae</taxon>
        <taxon>Xenopodinae</taxon>
        <taxon>Xenopus</taxon>
        <taxon>Xenopus</taxon>
    </lineage>
</organism>
<feature type="compositionally biased region" description="Pro residues" evidence="1">
    <location>
        <begin position="451"/>
        <end position="460"/>
    </location>
</feature>
<feature type="compositionally biased region" description="Basic and acidic residues" evidence="1">
    <location>
        <begin position="735"/>
        <end position="744"/>
    </location>
</feature>
<dbReference type="Proteomes" id="UP000186698">
    <property type="component" value="Chromosome 8L"/>
</dbReference>
<proteinExistence type="predicted"/>
<feature type="compositionally biased region" description="Basic and acidic residues" evidence="1">
    <location>
        <begin position="688"/>
        <end position="703"/>
    </location>
</feature>
<keyword evidence="3" id="KW-1185">Reference proteome</keyword>
<accession>A0A1L8F622</accession>
<dbReference type="PaxDb" id="8355-A0A1L8F622"/>
<dbReference type="Xenbase" id="XB-GENE-5922987">
    <property type="gene designation" value="ppp1r26.L"/>
</dbReference>
<dbReference type="PANTHER" id="PTHR15724">
    <property type="entry name" value="PROTEIN PHOSPHATASE 1 REGULATORY SUBUNIT 26"/>
    <property type="match status" value="1"/>
</dbReference>
<dbReference type="Bgee" id="414525">
    <property type="expression patterns" value="Expressed in testis and 19 other cell types or tissues"/>
</dbReference>
<reference evidence="4" key="1">
    <citation type="submission" date="2025-08" db="UniProtKB">
        <authorList>
            <consortium name="RefSeq"/>
        </authorList>
    </citation>
    <scope>IDENTIFICATION</scope>
    <source>
        <strain evidence="4">J_2021</strain>
        <tissue evidence="4">Erythrocytes</tissue>
    </source>
</reference>
<evidence type="ECO:0000313" key="3">
    <source>
        <dbReference type="Proteomes" id="UP000186698"/>
    </source>
</evidence>
<feature type="compositionally biased region" description="Basic and acidic residues" evidence="1">
    <location>
        <begin position="275"/>
        <end position="285"/>
    </location>
</feature>
<evidence type="ECO:0000313" key="5">
    <source>
        <dbReference type="Xenbase" id="XB-GENE-5922987"/>
    </source>
</evidence>
<feature type="compositionally biased region" description="Low complexity" evidence="1">
    <location>
        <begin position="604"/>
        <end position="614"/>
    </location>
</feature>
<evidence type="ECO:0000256" key="1">
    <source>
        <dbReference type="SAM" id="MobiDB-lite"/>
    </source>
</evidence>
<feature type="region of interest" description="Disordered" evidence="1">
    <location>
        <begin position="352"/>
        <end position="377"/>
    </location>
</feature>
<feature type="compositionally biased region" description="Polar residues" evidence="1">
    <location>
        <begin position="359"/>
        <end position="368"/>
    </location>
</feature>
<feature type="region of interest" description="Disordered" evidence="1">
    <location>
        <begin position="445"/>
        <end position="468"/>
    </location>
</feature>
<dbReference type="InterPro" id="IPR026130">
    <property type="entry name" value="PPP1R26"/>
</dbReference>
<dbReference type="AlphaFoldDB" id="A0A1L8F622"/>
<feature type="compositionally biased region" description="Polar residues" evidence="1">
    <location>
        <begin position="707"/>
        <end position="717"/>
    </location>
</feature>
<feature type="compositionally biased region" description="Basic residues" evidence="1">
    <location>
        <begin position="630"/>
        <end position="649"/>
    </location>
</feature>
<dbReference type="STRING" id="8355.A0A1L8F622"/>
<feature type="region of interest" description="Disordered" evidence="1">
    <location>
        <begin position="228"/>
        <end position="331"/>
    </location>
</feature>
<dbReference type="OMA" id="QTRRLHI"/>
<dbReference type="PANTHER" id="PTHR15724:SF0">
    <property type="entry name" value="PROTEIN PHOSPHATASE 1 REGULATORY SUBUNIT 26"/>
    <property type="match status" value="1"/>
</dbReference>
<feature type="domain" description="Protein phosphatase 1 regulatory subunit 26 N-terminal" evidence="2">
    <location>
        <begin position="1"/>
        <end position="767"/>
    </location>
</feature>
<feature type="compositionally biased region" description="Low complexity" evidence="1">
    <location>
        <begin position="306"/>
        <end position="317"/>
    </location>
</feature>
<dbReference type="CTD" id="414525"/>
<dbReference type="RefSeq" id="XP_018084289.1">
    <property type="nucleotide sequence ID" value="XM_018228800.2"/>
</dbReference>
<dbReference type="GO" id="GO:0004864">
    <property type="term" value="F:protein phosphatase inhibitor activity"/>
    <property type="evidence" value="ECO:0007669"/>
    <property type="project" value="InterPro"/>
</dbReference>
<feature type="region of interest" description="Disordered" evidence="1">
    <location>
        <begin position="591"/>
        <end position="750"/>
    </location>
</feature>
<dbReference type="AGR" id="Xenbase:XB-GENE-5922987"/>
<name>A0A1L8F622_XENLA</name>
<feature type="region of interest" description="Disordered" evidence="1">
    <location>
        <begin position="545"/>
        <end position="564"/>
    </location>
</feature>
<dbReference type="InterPro" id="IPR031474">
    <property type="entry name" value="PPP1R26_N"/>
</dbReference>
<gene>
    <name evidence="4 5" type="primary">ppp1r26.L</name>
    <name evidence="4" type="synonym">kiaa0649</name>
    <name evidence="4" type="synonym">ppp1r26</name>
</gene>
<dbReference type="OrthoDB" id="9939953at2759"/>